<feature type="transmembrane region" description="Helical" evidence="2">
    <location>
        <begin position="6"/>
        <end position="26"/>
    </location>
</feature>
<dbReference type="Pfam" id="PF03597">
    <property type="entry name" value="FixS"/>
    <property type="match status" value="1"/>
</dbReference>
<name>A0A543KGM9_9RHOB</name>
<proteinExistence type="predicted"/>
<keyword evidence="4" id="KW-1185">Reference proteome</keyword>
<dbReference type="NCBIfam" id="TIGR00847">
    <property type="entry name" value="ccoS"/>
    <property type="match status" value="1"/>
</dbReference>
<dbReference type="PANTHER" id="PTHR41532:SF1">
    <property type="entry name" value="FIXS PROTEIN"/>
    <property type="match status" value="1"/>
</dbReference>
<evidence type="ECO:0000313" key="3">
    <source>
        <dbReference type="EMBL" id="TQM94248.1"/>
    </source>
</evidence>
<dbReference type="PANTHER" id="PTHR41532">
    <property type="entry name" value="FIXS PROTEIN"/>
    <property type="match status" value="1"/>
</dbReference>
<dbReference type="Proteomes" id="UP000320582">
    <property type="component" value="Unassembled WGS sequence"/>
</dbReference>
<protein>
    <submittedName>
        <fullName evidence="3">Cbb3-type cytochrome oxidase maturation protein</fullName>
    </submittedName>
</protein>
<sequence length="67" mass="7431">MEVLAILIPVSLFLGLLGLGAFVWTLRKGMYDDPDGDSQRILDTRYDDKPKPVSPKPEASEPASRDK</sequence>
<feature type="region of interest" description="Disordered" evidence="1">
    <location>
        <begin position="30"/>
        <end position="67"/>
    </location>
</feature>
<accession>A0A543KGM9</accession>
<dbReference type="EMBL" id="VFPT01000001">
    <property type="protein sequence ID" value="TQM94248.1"/>
    <property type="molecule type" value="Genomic_DNA"/>
</dbReference>
<reference evidence="3 4" key="1">
    <citation type="submission" date="2019-06" db="EMBL/GenBank/DDBJ databases">
        <title>Genomic Encyclopedia of Archaeal and Bacterial Type Strains, Phase II (KMG-II): from individual species to whole genera.</title>
        <authorList>
            <person name="Goeker M."/>
        </authorList>
    </citation>
    <scope>NUCLEOTIDE SEQUENCE [LARGE SCALE GENOMIC DNA]</scope>
    <source>
        <strain evidence="3 4">DSM 18423</strain>
    </source>
</reference>
<comment type="caution">
    <text evidence="3">The sequence shown here is derived from an EMBL/GenBank/DDBJ whole genome shotgun (WGS) entry which is preliminary data.</text>
</comment>
<evidence type="ECO:0000256" key="1">
    <source>
        <dbReference type="SAM" id="MobiDB-lite"/>
    </source>
</evidence>
<dbReference type="InterPro" id="IPR004714">
    <property type="entry name" value="Cyt_oxidase_maturation_cbb3"/>
</dbReference>
<evidence type="ECO:0000256" key="2">
    <source>
        <dbReference type="SAM" id="Phobius"/>
    </source>
</evidence>
<keyword evidence="2" id="KW-1133">Transmembrane helix</keyword>
<feature type="compositionally biased region" description="Basic and acidic residues" evidence="1">
    <location>
        <begin position="37"/>
        <end position="51"/>
    </location>
</feature>
<evidence type="ECO:0000313" key="4">
    <source>
        <dbReference type="Proteomes" id="UP000320582"/>
    </source>
</evidence>
<dbReference type="AlphaFoldDB" id="A0A543KGM9"/>
<keyword evidence="2" id="KW-0812">Transmembrane</keyword>
<dbReference type="OrthoDB" id="9802763at2"/>
<keyword evidence="2" id="KW-0472">Membrane</keyword>
<gene>
    <name evidence="3" type="ORF">BD293_2917</name>
</gene>
<organism evidence="3 4">
    <name type="scientific">Roseinatronobacter monicus</name>
    <dbReference type="NCBI Taxonomy" id="393481"/>
    <lineage>
        <taxon>Bacteria</taxon>
        <taxon>Pseudomonadati</taxon>
        <taxon>Pseudomonadota</taxon>
        <taxon>Alphaproteobacteria</taxon>
        <taxon>Rhodobacterales</taxon>
        <taxon>Paracoccaceae</taxon>
        <taxon>Roseinatronobacter</taxon>
    </lineage>
</organism>